<keyword evidence="2 5" id="KW-0808">Transferase</keyword>
<evidence type="ECO:0000259" key="4">
    <source>
        <dbReference type="Pfam" id="PF13439"/>
    </source>
</evidence>
<feature type="domain" description="Glycosyltransferase subfamily 4-like N-terminal" evidence="4">
    <location>
        <begin position="15"/>
        <end position="179"/>
    </location>
</feature>
<accession>A0AAV5B2E2</accession>
<comment type="caution">
    <text evidence="5">The sequence shown here is derived from an EMBL/GenBank/DDBJ whole genome shotgun (WGS) entry which is preliminary data.</text>
</comment>
<reference evidence="5" key="1">
    <citation type="journal article" date="2022" name="Int. J. Syst. Evol. Microbiol.">
        <title>Granulimonas faecalis gen. nov., sp. nov., and Leptogranulimonas caecicola gen. nov., sp. nov., novel lactate-producing Atopobiaceae bacteria isolated from mouse intestines, and an emended description of the family Atopobiaceae.</title>
        <authorList>
            <person name="Morinaga K."/>
            <person name="Kusada H."/>
            <person name="Sakamoto S."/>
            <person name="Murakami T."/>
            <person name="Toyoda A."/>
            <person name="Mori H."/>
            <person name="Meng X.Y."/>
            <person name="Takashino M."/>
            <person name="Murotomi K."/>
            <person name="Tamaki H."/>
        </authorList>
    </citation>
    <scope>NUCLEOTIDE SEQUENCE</scope>
    <source>
        <strain evidence="5">OPF53</strain>
    </source>
</reference>
<dbReference type="InterPro" id="IPR050194">
    <property type="entry name" value="Glycosyltransferase_grp1"/>
</dbReference>
<evidence type="ECO:0000256" key="1">
    <source>
        <dbReference type="ARBA" id="ARBA00022676"/>
    </source>
</evidence>
<dbReference type="InterPro" id="IPR001296">
    <property type="entry name" value="Glyco_trans_1"/>
</dbReference>
<keyword evidence="1" id="KW-0328">Glycosyltransferase</keyword>
<dbReference type="AlphaFoldDB" id="A0AAV5B2E2"/>
<name>A0AAV5B2E2_9ACTN</name>
<dbReference type="InterPro" id="IPR028098">
    <property type="entry name" value="Glyco_trans_4-like_N"/>
</dbReference>
<dbReference type="PANTHER" id="PTHR45947:SF3">
    <property type="entry name" value="SULFOQUINOVOSYL TRANSFERASE SQD2"/>
    <property type="match status" value="1"/>
</dbReference>
<evidence type="ECO:0000256" key="2">
    <source>
        <dbReference type="ARBA" id="ARBA00022679"/>
    </source>
</evidence>
<evidence type="ECO:0000313" key="6">
    <source>
        <dbReference type="Proteomes" id="UP001055025"/>
    </source>
</evidence>
<dbReference type="EMBL" id="BQKC01000001">
    <property type="protein sequence ID" value="GJM55730.1"/>
    <property type="molecule type" value="Genomic_DNA"/>
</dbReference>
<gene>
    <name evidence="5" type="ORF">ATOP_13850</name>
</gene>
<dbReference type="Proteomes" id="UP001055025">
    <property type="component" value="Unassembled WGS sequence"/>
</dbReference>
<protein>
    <submittedName>
        <fullName evidence="5">Glycosyl transferase</fullName>
    </submittedName>
</protein>
<dbReference type="Gene3D" id="3.40.50.2000">
    <property type="entry name" value="Glycogen Phosphorylase B"/>
    <property type="match status" value="2"/>
</dbReference>
<dbReference type="SUPFAM" id="SSF53756">
    <property type="entry name" value="UDP-Glycosyltransferase/glycogen phosphorylase"/>
    <property type="match status" value="1"/>
</dbReference>
<dbReference type="PANTHER" id="PTHR45947">
    <property type="entry name" value="SULFOQUINOVOSYL TRANSFERASE SQD2"/>
    <property type="match status" value="1"/>
</dbReference>
<sequence>MRIAFVMDDLGVHSNGTFVTARRYARALRAQGHEVRLVGVGAEGDDAFPLPERRIPVVTPVSTRCGFRFGEPDPDALDRALGGVDLVHLFLPFALERAALRWARSHGVAASAAFHLQPENVTYNAGIGAAPPVCGAVYALFRRWLYDGVRRVHCPSEMIAGRLADHGYRARTTVISNGVPAPFVPAGAPAGTFGPDGLVHVVTVGRLAPEKNQETILRAVGLSRHRDRIRLHICGSGPRRRSLERLGSRLPVPPSFEFHDAAGLVALEQASPFYVHASVADIEAISVLEALACGCVPVIGEAPQSAPAAFALTPESLFPARDPRALAERLDWWIEHPDERARMSARYVAEGESMRVSRCCERFAAFAEGAVEEDVALGLAVAGAR</sequence>
<dbReference type="GO" id="GO:1901137">
    <property type="term" value="P:carbohydrate derivative biosynthetic process"/>
    <property type="evidence" value="ECO:0007669"/>
    <property type="project" value="UniProtKB-ARBA"/>
</dbReference>
<dbReference type="Pfam" id="PF13439">
    <property type="entry name" value="Glyco_transf_4"/>
    <property type="match status" value="1"/>
</dbReference>
<dbReference type="Pfam" id="PF00534">
    <property type="entry name" value="Glycos_transf_1"/>
    <property type="match status" value="1"/>
</dbReference>
<dbReference type="RefSeq" id="WP_265590905.1">
    <property type="nucleotide sequence ID" value="NZ_BQKC01000001.1"/>
</dbReference>
<organism evidence="5 6">
    <name type="scientific">Granulimonas faecalis</name>
    <dbReference type="NCBI Taxonomy" id="2894155"/>
    <lineage>
        <taxon>Bacteria</taxon>
        <taxon>Bacillati</taxon>
        <taxon>Actinomycetota</taxon>
        <taxon>Coriobacteriia</taxon>
        <taxon>Coriobacteriales</taxon>
        <taxon>Kribbibacteriaceae</taxon>
        <taxon>Granulimonas</taxon>
    </lineage>
</organism>
<dbReference type="GO" id="GO:0016757">
    <property type="term" value="F:glycosyltransferase activity"/>
    <property type="evidence" value="ECO:0007669"/>
    <property type="project" value="UniProtKB-KW"/>
</dbReference>
<proteinExistence type="predicted"/>
<evidence type="ECO:0000259" key="3">
    <source>
        <dbReference type="Pfam" id="PF00534"/>
    </source>
</evidence>
<keyword evidence="6" id="KW-1185">Reference proteome</keyword>
<feature type="domain" description="Glycosyl transferase family 1" evidence="3">
    <location>
        <begin position="201"/>
        <end position="345"/>
    </location>
</feature>
<evidence type="ECO:0000313" key="5">
    <source>
        <dbReference type="EMBL" id="GJM55730.1"/>
    </source>
</evidence>